<dbReference type="KEGG" id="rsb:RS694_20105"/>
<dbReference type="EMBL" id="CP019239">
    <property type="protein sequence ID" value="APW44594.1"/>
    <property type="molecule type" value="Genomic_DNA"/>
</dbReference>
<dbReference type="AlphaFoldDB" id="A0A1P8KEY9"/>
<evidence type="ECO:0000313" key="2">
    <source>
        <dbReference type="EMBL" id="APW44594.1"/>
    </source>
</evidence>
<name>A0A1P8KEY9_9BURK</name>
<sequence length="263" mass="28149">MSTLATQQQVLLDALFAWPAQNAMKTVAACAIDTGARGLKAYQTNGHVMAQRALQAAYPVLEQMLGEDSFADLARALWHAHPPIRGDLGLWGEALPVFLRGNVQLQSEPYLPDVAAAEWALHGCAGAADVPADLPSLAMLAEHDPQNLRIRLAPGCAVLQSAWPLASLLSAHREQTPSFEAVGQQVRDAVAQDVVVWREGLRPRVREALAGEAALLRSLLQGQCLAQALDEAQALDFGQWFPVALQSGLVLGATLMADNETTP</sequence>
<accession>A0A1P8KEY9</accession>
<dbReference type="eggNOG" id="COG3219">
    <property type="taxonomic scope" value="Bacteria"/>
</dbReference>
<proteinExistence type="predicted"/>
<dbReference type="STRING" id="1484693.RS694_20105"/>
<keyword evidence="3" id="KW-1185">Reference proteome</keyword>
<dbReference type="InterPro" id="IPR018640">
    <property type="entry name" value="DUF2063"/>
</dbReference>
<protein>
    <submittedName>
        <fullName evidence="2">DUF2063 domain-containing protein</fullName>
    </submittedName>
</protein>
<evidence type="ECO:0000313" key="3">
    <source>
        <dbReference type="Proteomes" id="UP000186110"/>
    </source>
</evidence>
<gene>
    <name evidence="2" type="ORF">RS694_20105</name>
</gene>
<feature type="domain" description="Putative DNA-binding" evidence="1">
    <location>
        <begin position="8"/>
        <end position="99"/>
    </location>
</feature>
<evidence type="ECO:0000259" key="1">
    <source>
        <dbReference type="Pfam" id="PF09836"/>
    </source>
</evidence>
<dbReference type="Proteomes" id="UP000186110">
    <property type="component" value="Chromosome"/>
</dbReference>
<organism evidence="2 3">
    <name type="scientific">Rhodoferax saidenbachensis</name>
    <dbReference type="NCBI Taxonomy" id="1484693"/>
    <lineage>
        <taxon>Bacteria</taxon>
        <taxon>Pseudomonadati</taxon>
        <taxon>Pseudomonadota</taxon>
        <taxon>Betaproteobacteria</taxon>
        <taxon>Burkholderiales</taxon>
        <taxon>Comamonadaceae</taxon>
        <taxon>Rhodoferax</taxon>
    </lineage>
</organism>
<dbReference type="Pfam" id="PF09836">
    <property type="entry name" value="DUF2063"/>
    <property type="match status" value="1"/>
</dbReference>
<dbReference type="RefSeq" id="WP_051391945.1">
    <property type="nucleotide sequence ID" value="NZ_CP019239.1"/>
</dbReference>
<reference evidence="2 3" key="1">
    <citation type="submission" date="2017-01" db="EMBL/GenBank/DDBJ databases">
        <authorList>
            <person name="Mah S.A."/>
            <person name="Swanson W.J."/>
            <person name="Moy G.W."/>
            <person name="Vacquier V.D."/>
        </authorList>
    </citation>
    <scope>NUCLEOTIDE SEQUENCE [LARGE SCALE GENOMIC DNA]</scope>
    <source>
        <strain evidence="2 3">DSM 22694</strain>
    </source>
</reference>